<name>A0ABV1GDG4_9FIRM</name>
<feature type="domain" description="Spore protein YkvP/CgeB glycosyl transferase-like" evidence="2">
    <location>
        <begin position="895"/>
        <end position="975"/>
    </location>
</feature>
<evidence type="ECO:0000259" key="2">
    <source>
        <dbReference type="Pfam" id="PF13524"/>
    </source>
</evidence>
<dbReference type="PANTHER" id="PTHR22916">
    <property type="entry name" value="GLYCOSYLTRANSFERASE"/>
    <property type="match status" value="1"/>
</dbReference>
<accession>A0ABV1GDG4</accession>
<gene>
    <name evidence="3" type="ORF">WMO24_05430</name>
</gene>
<keyword evidence="3" id="KW-0808">Transferase</keyword>
<evidence type="ECO:0000259" key="1">
    <source>
        <dbReference type="Pfam" id="PF00535"/>
    </source>
</evidence>
<dbReference type="GO" id="GO:0016757">
    <property type="term" value="F:glycosyltransferase activity"/>
    <property type="evidence" value="ECO:0007669"/>
    <property type="project" value="UniProtKB-KW"/>
</dbReference>
<dbReference type="InterPro" id="IPR029044">
    <property type="entry name" value="Nucleotide-diphossugar_trans"/>
</dbReference>
<dbReference type="InterPro" id="IPR001173">
    <property type="entry name" value="Glyco_trans_2-like"/>
</dbReference>
<dbReference type="Pfam" id="PF00535">
    <property type="entry name" value="Glycos_transf_2"/>
    <property type="match status" value="1"/>
</dbReference>
<dbReference type="PANTHER" id="PTHR22916:SF3">
    <property type="entry name" value="UDP-GLCNAC:BETAGAL BETA-1,3-N-ACETYLGLUCOSAMINYLTRANSFERASE-LIKE PROTEIN 1"/>
    <property type="match status" value="1"/>
</dbReference>
<protein>
    <submittedName>
        <fullName evidence="3">Glycosyltransferase</fullName>
        <ecNumber evidence="3">2.4.-.-</ecNumber>
    </submittedName>
</protein>
<dbReference type="EC" id="2.4.-.-" evidence="3"/>
<evidence type="ECO:0000313" key="3">
    <source>
        <dbReference type="EMBL" id="MEQ2519875.1"/>
    </source>
</evidence>
<organism evidence="3 4">
    <name type="scientific">Ruthenibacterium intestinale</name>
    <dbReference type="NCBI Taxonomy" id="3133163"/>
    <lineage>
        <taxon>Bacteria</taxon>
        <taxon>Bacillati</taxon>
        <taxon>Bacillota</taxon>
        <taxon>Clostridia</taxon>
        <taxon>Eubacteriales</taxon>
        <taxon>Oscillospiraceae</taxon>
        <taxon>Ruthenibacterium</taxon>
    </lineage>
</organism>
<dbReference type="SUPFAM" id="SSF53448">
    <property type="entry name" value="Nucleotide-diphospho-sugar transferases"/>
    <property type="match status" value="2"/>
</dbReference>
<dbReference type="Pfam" id="PF13524">
    <property type="entry name" value="Glyco_trans_1_2"/>
    <property type="match status" value="1"/>
</dbReference>
<comment type="caution">
    <text evidence="3">The sequence shown here is derived from an EMBL/GenBank/DDBJ whole genome shotgun (WGS) entry which is preliminary data.</text>
</comment>
<dbReference type="Pfam" id="PF01501">
    <property type="entry name" value="Glyco_transf_8"/>
    <property type="match status" value="1"/>
</dbReference>
<reference evidence="3 4" key="1">
    <citation type="submission" date="2024-03" db="EMBL/GenBank/DDBJ databases">
        <title>Human intestinal bacterial collection.</title>
        <authorList>
            <person name="Pauvert C."/>
            <person name="Hitch T.C.A."/>
            <person name="Clavel T."/>
        </authorList>
    </citation>
    <scope>NUCLEOTIDE SEQUENCE [LARGE SCALE GENOMIC DNA]</scope>
    <source>
        <strain evidence="3 4">CLA-JM-H11</strain>
    </source>
</reference>
<dbReference type="SUPFAM" id="SSF53756">
    <property type="entry name" value="UDP-Glycosyltransferase/glycogen phosphorylase"/>
    <property type="match status" value="1"/>
</dbReference>
<feature type="domain" description="Glycosyltransferase 2-like" evidence="1">
    <location>
        <begin position="338"/>
        <end position="503"/>
    </location>
</feature>
<dbReference type="Proteomes" id="UP001477672">
    <property type="component" value="Unassembled WGS sequence"/>
</dbReference>
<dbReference type="Gene3D" id="3.40.50.2000">
    <property type="entry name" value="Glycogen Phosphorylase B"/>
    <property type="match status" value="1"/>
</dbReference>
<evidence type="ECO:0000313" key="4">
    <source>
        <dbReference type="Proteomes" id="UP001477672"/>
    </source>
</evidence>
<proteinExistence type="predicted"/>
<dbReference type="EMBL" id="JBBMFA010000071">
    <property type="protein sequence ID" value="MEQ2519875.1"/>
    <property type="molecule type" value="Genomic_DNA"/>
</dbReference>
<dbReference type="InterPro" id="IPR002495">
    <property type="entry name" value="Glyco_trans_8"/>
</dbReference>
<dbReference type="CDD" id="cd04194">
    <property type="entry name" value="GT8_A4GalT_like"/>
    <property type="match status" value="1"/>
</dbReference>
<sequence length="1265" mass="144520">MNQTQMQSAGRELIPVMHCFDNNYVIPAAVSFYSMLKYADPKYQYRLYVLHTDITTQNQALLQNVVGQFPNASLEFISMNHWLEDVFQSLLHENHFSKEVIYKLSVGSIFPQYDKLIITDVDVAFCGDIAPSYVSMDPDSEICFAGVHHVCPKDSWLVNYYDHYDAVFGKGHRERMKICGGYLVANLKRLREAGKEKIFLDYLEANTDKLLQLEQDVINFCCDENEIAYLPLEYIVCSYAYDMFETAESREQDEHYSREEIERALKNPIQLHYATSVKPWKDIHSTKADLWMKFLFESGVAQTYFDRQRGLAGPAPEQIDAEHLRHGASMPEPDVTVSVLCCTYNHQQFIRETLQAIVGQKTNFRFEVLVADDASTDETQAIIREFQQQYPEIFRCTLREKNVGIGENYYQTLQQVRGKYLAICDGDDLWIDDHKLQKEVDFLERHSDFNVVCTSFQKRELKKDGTFEDSVFDVDHYIQLSGSKKEFYGLKDLLHIRFVASCTAMLRWQFRGGFVPDFLRNYKTIDFPLALMHAACGKIGVLGKEVTARYHVHAGGITSQQEYNMLREVTQILREIDQYLDYRFAEVLASVIAAGNGTSSKKVQPMYTEEEKVSLCVMDDVFPHPASGFRLAEYKAYLDAFEKVRVVCSGHSVAMLGEESITDLCKDFVQAHPEYSDEITIDDHLPRNAHIDLAYFGFLENVWPHLDELEERAIPFVLELYPGGGFARFNPEVDHELRLVLSSPCLRKVITTQPATTRYLLEKNFCSPGQIQEIFGVVTPEEALAPYGLAKKRYGFEKDRLDVVFTAFRYMPDGADKGYDVFVDMAKRICHDHENVYFHVVGGFDENDLDVSSLKGHITFYGKQHADWFDVFYQDKDLIVSPNVPDVLAPGAFDGFPTASCTEAALRGVAMFVTDPLEMNEGHFAPGQEIEIVPHDAAEIAARLEYYLEHPDQLRALAEGGANAVRRIYSAERQIKPRIALVGQEMEEARREQADLPAKIQQTGRIKTWAYRVFGILEDGKLKELAEDVCTERNSLEIHTKLADAPNGLQKILFYPAEKRGVILRGVSVFLDGRELPVQMHNGVEIENTLYFVTKEAQIICEVPQGAEAPLQEVVLKAEVVAVEENLDVISWEVKQAVQRLCDQSRKNVHGTCKLYFSNDRRFNEEHSLQGELVRVAPDCYVSAFSLAECAEPVSFVRFDPIEGVSIQADLLRAFCDGIPMKLKRSNGKGWKGRRSFSDSDPWYEYEMPKTSAQEVVFVFEMKQH</sequence>
<dbReference type="Gene3D" id="3.90.550.10">
    <property type="entry name" value="Spore Coat Polysaccharide Biosynthesis Protein SpsA, Chain A"/>
    <property type="match status" value="2"/>
</dbReference>
<dbReference type="RefSeq" id="WP_349215308.1">
    <property type="nucleotide sequence ID" value="NZ_JBBMFA010000071.1"/>
</dbReference>
<keyword evidence="3" id="KW-0328">Glycosyltransferase</keyword>
<keyword evidence="4" id="KW-1185">Reference proteome</keyword>
<dbReference type="InterPro" id="IPR055259">
    <property type="entry name" value="YkvP/CgeB_Glyco_trans-like"/>
</dbReference>